<dbReference type="EMBL" id="OZ004260">
    <property type="protein sequence ID" value="CAK7921958.1"/>
    <property type="molecule type" value="Genomic_DNA"/>
</dbReference>
<keyword evidence="9" id="KW-1185">Reference proteome</keyword>
<dbReference type="CDD" id="cd19517">
    <property type="entry name" value="RecA-like_Yta7-like"/>
    <property type="match status" value="1"/>
</dbReference>
<feature type="compositionally biased region" description="Basic and acidic residues" evidence="6">
    <location>
        <begin position="167"/>
        <end position="178"/>
    </location>
</feature>
<evidence type="ECO:0000256" key="5">
    <source>
        <dbReference type="PROSITE-ProRule" id="PRU00035"/>
    </source>
</evidence>
<feature type="compositionally biased region" description="Basic and acidic residues" evidence="6">
    <location>
        <begin position="1184"/>
        <end position="1217"/>
    </location>
</feature>
<dbReference type="SUPFAM" id="SSF47370">
    <property type="entry name" value="Bromodomain"/>
    <property type="match status" value="1"/>
</dbReference>
<feature type="region of interest" description="Disordered" evidence="6">
    <location>
        <begin position="1160"/>
        <end position="1241"/>
    </location>
</feature>
<evidence type="ECO:0000259" key="7">
    <source>
        <dbReference type="PROSITE" id="PS50014"/>
    </source>
</evidence>
<feature type="domain" description="Bromo" evidence="7">
    <location>
        <begin position="1056"/>
        <end position="1098"/>
    </location>
</feature>
<keyword evidence="3" id="KW-0067">ATP-binding</keyword>
<dbReference type="Gene3D" id="3.40.50.300">
    <property type="entry name" value="P-loop containing nucleotide triphosphate hydrolases"/>
    <property type="match status" value="2"/>
</dbReference>
<dbReference type="InterPro" id="IPR036427">
    <property type="entry name" value="Bromodomain-like_sf"/>
</dbReference>
<keyword evidence="2" id="KW-0547">Nucleotide-binding</keyword>
<feature type="compositionally biased region" description="Basic residues" evidence="6">
    <location>
        <begin position="194"/>
        <end position="208"/>
    </location>
</feature>
<feature type="compositionally biased region" description="Polar residues" evidence="6">
    <location>
        <begin position="1228"/>
        <end position="1239"/>
    </location>
</feature>
<dbReference type="CDD" id="cd05491">
    <property type="entry name" value="Bromo_TBP7_like"/>
    <property type="match status" value="1"/>
</dbReference>
<proteinExistence type="inferred from homology"/>
<evidence type="ECO:0000256" key="6">
    <source>
        <dbReference type="SAM" id="MobiDB-lite"/>
    </source>
</evidence>
<dbReference type="Pfam" id="PF00439">
    <property type="entry name" value="Bromodomain"/>
    <property type="match status" value="1"/>
</dbReference>
<comment type="similarity">
    <text evidence="1">Belongs to the AAA ATPase family.</text>
</comment>
<feature type="compositionally biased region" description="Acidic residues" evidence="6">
    <location>
        <begin position="234"/>
        <end position="244"/>
    </location>
</feature>
<dbReference type="PROSITE" id="PS00674">
    <property type="entry name" value="AAA"/>
    <property type="match status" value="1"/>
</dbReference>
<dbReference type="PANTHER" id="PTHR23069:SF0">
    <property type="entry name" value="TAT-BINDING HOMOLOG 7"/>
    <property type="match status" value="1"/>
</dbReference>
<feature type="region of interest" description="Disordered" evidence="6">
    <location>
        <begin position="1"/>
        <end position="290"/>
    </location>
</feature>
<evidence type="ECO:0000313" key="8">
    <source>
        <dbReference type="EMBL" id="CAK7921958.1"/>
    </source>
</evidence>
<dbReference type="InterPro" id="IPR001487">
    <property type="entry name" value="Bromodomain"/>
</dbReference>
<gene>
    <name evidence="8" type="primary">YTA7</name>
    <name evidence="8" type="ORF">CAAN4_H20934</name>
</gene>
<feature type="region of interest" description="Disordered" evidence="6">
    <location>
        <begin position="383"/>
        <end position="422"/>
    </location>
</feature>
<dbReference type="Pfam" id="PF00004">
    <property type="entry name" value="AAA"/>
    <property type="match status" value="2"/>
</dbReference>
<name>A0ABP0ENB3_9ASCO</name>
<dbReference type="InterPro" id="IPR003960">
    <property type="entry name" value="ATPase_AAA_CS"/>
</dbReference>
<organism evidence="8 9">
    <name type="scientific">[Candida] anglica</name>
    <dbReference type="NCBI Taxonomy" id="148631"/>
    <lineage>
        <taxon>Eukaryota</taxon>
        <taxon>Fungi</taxon>
        <taxon>Dikarya</taxon>
        <taxon>Ascomycota</taxon>
        <taxon>Saccharomycotina</taxon>
        <taxon>Pichiomycetes</taxon>
        <taxon>Debaryomycetaceae</taxon>
        <taxon>Kurtzmaniella</taxon>
    </lineage>
</organism>
<feature type="compositionally biased region" description="Polar residues" evidence="6">
    <location>
        <begin position="383"/>
        <end position="411"/>
    </location>
</feature>
<feature type="compositionally biased region" description="Basic residues" evidence="6">
    <location>
        <begin position="123"/>
        <end position="141"/>
    </location>
</feature>
<sequence>MARRNGNGRLSSLKDHSDDDEDIVPRRSRNAVSYNEEEPNGFESDEEDIKTKKKTQYKFTMDDDDDEAEEAVVDDIPEVKSGSDKDDDDIDDLSESSEEVDPAADKEDDYVDDEDDDEDAMPSRRKRRRNGGSSSRNRRSQSKIGSDESDFKADSEDDEDSEVYDDFVDKLQEKRFVATDEEEGSDSYSYSSHRPNKRAKRSKSRSRSRSVEPGKRGGRTTRASQRAEERANEIEDEDDEEEEDSIQKEIQELYDSSPESTPVKHKLRERGTKIDYTIPPPLNPDNQNEFASYNNTAAIGATNSTYKPRGRGRAPASKSDYRKILFPTAGPFGGSDVISLFGKNIPPGGIPIEGMTNDSSLTAIGQNASDSDSSDEEIVPVNGTATLKNGSSGSGNTINHTKLITSGTSADPKSKKKNNLSDTDPLGVDMNIDFSVIGGLENYINQLKEMVALPLLYPELYQNFGLTPPRGVLFHGPPGTGKTLMARALAASCSTAERKITFFMRKGADCLSKWVGEAERQLRLLFEEAKNQQPSIIFFDEIDGLAPVRSSKQEQIHASIVSTLLALMDGMDNRGQVIVIGATNRPDSIDPALRRPGRFDREFYFPLPDQNARSEILQIHTRKWQPPLPEGFVDKVAGLTKGYGGADLRALCTEAALNSIQRKYPQIYQTNDKLKVNPSKVKVIARDFMKAIDKIVPSSARSTSSGSSPLSDHLKPLLEDSFKEVVHKLDELLPNTISTSTKKKLSTLEEALYFDPTVRDSDGGFAKQELLKNLENARICKPHLLICGDQGNGQQYISAAILNHLEGFQVQSLDMGNTFGDASRTPESSIVQAFIEARRHQPAVIFIPNIDIWFQVVPHSAKATLTGLLRSLNSSEKILLLGVAETTMEHLDDDIRLIFGFNNNANNVTLHDPSREKRAKYFEALHKTLLMKPWEFINDLTNRPKRKLKQLKIVPAINSVPDEIAEKKKQKEIEYQDTKLKNILKLKLAGLMDLFKNRYKRFRKPVIDESLLYHLFEPAVLDNPLNNYEVLYEKSDDPKHENMIREISTGRYYYNMDLDIIEERLWNGYYSEPKQFLKDIRMVVKDSITIGDRERILKANEMLTNAQFGIDDFSTPEFLNSCKELRAREILRQEKIVEEHKKAEEEFKKKQAMNIENLLTNESLDSQPIDVDATPIESNGHTNGDVKMKEPGEESVEVLKEEFSKKEEEEEVSKETTNEDSSVEAVASKQTTNEESSTEVVPLKEVPIAAAEVESESESEIETEPEREDKELVVDGRINEFFTTLLPELTDNYGVEKLEIVMAKFMDIVWNDRANWDKRETISKLIDAAKEFMLTLN</sequence>
<dbReference type="PROSITE" id="PS50014">
    <property type="entry name" value="BROMODOMAIN_2"/>
    <property type="match status" value="1"/>
</dbReference>
<feature type="compositionally biased region" description="Acidic residues" evidence="6">
    <location>
        <begin position="85"/>
        <end position="120"/>
    </location>
</feature>
<evidence type="ECO:0000256" key="2">
    <source>
        <dbReference type="ARBA" id="ARBA00022741"/>
    </source>
</evidence>
<dbReference type="Proteomes" id="UP001497600">
    <property type="component" value="Chromosome H"/>
</dbReference>
<feature type="compositionally biased region" description="Basic and acidic residues" evidence="6">
    <location>
        <begin position="145"/>
        <end position="154"/>
    </location>
</feature>
<feature type="compositionally biased region" description="Acidic residues" evidence="6">
    <location>
        <begin position="155"/>
        <end position="166"/>
    </location>
</feature>
<dbReference type="Pfam" id="PF17862">
    <property type="entry name" value="AAA_lid_3"/>
    <property type="match status" value="1"/>
</dbReference>
<dbReference type="PANTHER" id="PTHR23069">
    <property type="entry name" value="AAA DOMAIN-CONTAINING"/>
    <property type="match status" value="1"/>
</dbReference>
<reference evidence="8 9" key="1">
    <citation type="submission" date="2024-01" db="EMBL/GenBank/DDBJ databases">
        <authorList>
            <consortium name="Genoscope - CEA"/>
            <person name="William W."/>
        </authorList>
    </citation>
    <scope>NUCLEOTIDE SEQUENCE [LARGE SCALE GENOMIC DNA]</scope>
    <source>
        <strain evidence="8 9">29B2s-10</strain>
    </source>
</reference>
<keyword evidence="4 5" id="KW-0103">Bromodomain</keyword>
<accession>A0ABP0ENB3</accession>
<evidence type="ECO:0000256" key="3">
    <source>
        <dbReference type="ARBA" id="ARBA00022840"/>
    </source>
</evidence>
<feature type="compositionally biased region" description="Acidic residues" evidence="6">
    <location>
        <begin position="35"/>
        <end position="48"/>
    </location>
</feature>
<evidence type="ECO:0000313" key="9">
    <source>
        <dbReference type="Proteomes" id="UP001497600"/>
    </source>
</evidence>
<feature type="compositionally biased region" description="Acidic residues" evidence="6">
    <location>
        <begin position="62"/>
        <end position="76"/>
    </location>
</feature>
<dbReference type="SUPFAM" id="SSF52540">
    <property type="entry name" value="P-loop containing nucleoside triphosphate hydrolases"/>
    <property type="match status" value="2"/>
</dbReference>
<evidence type="ECO:0000256" key="4">
    <source>
        <dbReference type="ARBA" id="ARBA00023117"/>
    </source>
</evidence>
<dbReference type="InterPro" id="IPR041569">
    <property type="entry name" value="AAA_lid_3"/>
</dbReference>
<dbReference type="Gene3D" id="1.10.8.60">
    <property type="match status" value="1"/>
</dbReference>
<dbReference type="InterPro" id="IPR045199">
    <property type="entry name" value="ATAD2-like"/>
</dbReference>
<protein>
    <submittedName>
        <fullName evidence="8">ATPase histone chaperone Yta7p</fullName>
    </submittedName>
</protein>
<evidence type="ECO:0000256" key="1">
    <source>
        <dbReference type="ARBA" id="ARBA00006914"/>
    </source>
</evidence>
<dbReference type="InterPro" id="IPR003593">
    <property type="entry name" value="AAA+_ATPase"/>
</dbReference>
<dbReference type="InterPro" id="IPR003959">
    <property type="entry name" value="ATPase_AAA_core"/>
</dbReference>
<dbReference type="SMART" id="SM00382">
    <property type="entry name" value="AAA"/>
    <property type="match status" value="1"/>
</dbReference>
<dbReference type="InterPro" id="IPR027417">
    <property type="entry name" value="P-loop_NTPase"/>
</dbReference>